<gene>
    <name evidence="2" type="ORF">LNQ34_20470</name>
</gene>
<dbReference type="RefSeq" id="WP_230001048.1">
    <property type="nucleotide sequence ID" value="NZ_JAJJMN010000002.1"/>
</dbReference>
<accession>A0ABS8M5Q6</accession>
<reference evidence="2" key="1">
    <citation type="submission" date="2021-11" db="EMBL/GenBank/DDBJ databases">
        <title>Description of novel Flavobacterium species.</title>
        <authorList>
            <person name="Saticioglu I.B."/>
            <person name="Ay H."/>
            <person name="Altun S."/>
            <person name="Duman M."/>
        </authorList>
    </citation>
    <scope>NUCLEOTIDE SEQUENCE</scope>
    <source>
        <strain evidence="2">F-126</strain>
    </source>
</reference>
<dbReference type="EMBL" id="JAJJMN010000002">
    <property type="protein sequence ID" value="MCC9020146.1"/>
    <property type="molecule type" value="Genomic_DNA"/>
</dbReference>
<feature type="chain" id="PRO_5046427944" evidence="1">
    <location>
        <begin position="19"/>
        <end position="223"/>
    </location>
</feature>
<proteinExistence type="predicted"/>
<protein>
    <submittedName>
        <fullName evidence="2">Uncharacterized protein</fullName>
    </submittedName>
</protein>
<evidence type="ECO:0000256" key="1">
    <source>
        <dbReference type="SAM" id="SignalP"/>
    </source>
</evidence>
<feature type="signal peptide" evidence="1">
    <location>
        <begin position="1"/>
        <end position="18"/>
    </location>
</feature>
<sequence length="223" mass="25630">MRMIILSIIWLVPAVVMCQTGTPKHQIDTHKEMSIIASRLDLICKSKEIMIPRTTLKSRFDKSTVVDGDTKFILVFNTAKNTQILPGYYYWYENKWNNLKNLIEEDGLPEDNGKAGDLFFDYSTKDVYFFNGSMWLSMTTSDYTFYEAVFENKSGILKYKNSLGEKVVIDLPQLVPNFNYPKTISLNAGKETLNFIDNTGRLTVVKLDILLEKSRNTNVTSIF</sequence>
<name>A0ABS8M5Q6_9FLAO</name>
<organism evidence="2 3">
    <name type="scientific">Flavobacterium lipolyticum</name>
    <dbReference type="NCBI Taxonomy" id="2893754"/>
    <lineage>
        <taxon>Bacteria</taxon>
        <taxon>Pseudomonadati</taxon>
        <taxon>Bacteroidota</taxon>
        <taxon>Flavobacteriia</taxon>
        <taxon>Flavobacteriales</taxon>
        <taxon>Flavobacteriaceae</taxon>
        <taxon>Flavobacterium</taxon>
    </lineage>
</organism>
<keyword evidence="1" id="KW-0732">Signal</keyword>
<keyword evidence="3" id="KW-1185">Reference proteome</keyword>
<comment type="caution">
    <text evidence="2">The sequence shown here is derived from an EMBL/GenBank/DDBJ whole genome shotgun (WGS) entry which is preliminary data.</text>
</comment>
<evidence type="ECO:0000313" key="2">
    <source>
        <dbReference type="EMBL" id="MCC9020146.1"/>
    </source>
</evidence>
<dbReference type="Proteomes" id="UP001430700">
    <property type="component" value="Unassembled WGS sequence"/>
</dbReference>
<evidence type="ECO:0000313" key="3">
    <source>
        <dbReference type="Proteomes" id="UP001430700"/>
    </source>
</evidence>